<keyword evidence="4" id="KW-1185">Reference proteome</keyword>
<dbReference type="EMBL" id="AZHX01000532">
    <property type="protein sequence ID" value="ETX07100.1"/>
    <property type="molecule type" value="Genomic_DNA"/>
</dbReference>
<dbReference type="SUPFAM" id="SSF56436">
    <property type="entry name" value="C-type lectin-like"/>
    <property type="match status" value="1"/>
</dbReference>
<proteinExistence type="predicted"/>
<dbReference type="GO" id="GO:0120147">
    <property type="term" value="F:formylglycine-generating oxidase activity"/>
    <property type="evidence" value="ECO:0007669"/>
    <property type="project" value="TreeGrafter"/>
</dbReference>
<sequence length="435" mass="48961">HIMPRLQSTLDELADADPLPPLPNTGWEETTVLAAAMAPNVDRFITDLKATNLSLAGRCAAQPEVTVSEALKEELRRALVQRTQEPMADLRARIAAGLALGELGHPLFSRCEGSRGSYLLPPLLAIPGGTYLIGSDEGLYEDEAPVHGVEIEPFAIAQFPVTNAEWTLFMQAGGYEDERWWETEAAQAWRRGEGTAEGPKQSWRENRKFYRANLDTIHQWQQQGRIAAQEAEGYKEIARMSDDAFEALLREWYPEGRQTQPAFWTDNTLNHPAQPVVGICWFEARAYCAWLSAQTGQTFRLPTEAEWEAAARRSQHRRFAFGDEFDAAHCNTFETHIRRATPIGVFPGGATPEGLADMTGNTWAWTSSLYNPYPYDLTDGRENLLTKDARRVVRGGSWDAPWVYARTTFRYHYTPVNRSYDLGFRCLMRPSPSGS</sequence>
<dbReference type="AlphaFoldDB" id="W4MA75"/>
<evidence type="ECO:0000313" key="3">
    <source>
        <dbReference type="EMBL" id="ETX07100.1"/>
    </source>
</evidence>
<dbReference type="PANTHER" id="PTHR23150:SF19">
    <property type="entry name" value="FORMYLGLYCINE-GENERATING ENZYME"/>
    <property type="match status" value="1"/>
</dbReference>
<evidence type="ECO:0000313" key="4">
    <source>
        <dbReference type="Proteomes" id="UP000019140"/>
    </source>
</evidence>
<comment type="caution">
    <text evidence="3">The sequence shown here is derived from an EMBL/GenBank/DDBJ whole genome shotgun (WGS) entry which is preliminary data.</text>
</comment>
<name>W4MA75_9BACT</name>
<dbReference type="PATRIC" id="fig|1429439.4.peg.2253"/>
<feature type="domain" description="Sulfatase-modifying factor enzyme-like" evidence="2">
    <location>
        <begin position="123"/>
        <end position="427"/>
    </location>
</feature>
<gene>
    <name evidence="3" type="ORF">ETSY2_13170</name>
</gene>
<feature type="non-terminal residue" evidence="3">
    <location>
        <position position="1"/>
    </location>
</feature>
<dbReference type="Pfam" id="PF03781">
    <property type="entry name" value="FGE-sulfatase"/>
    <property type="match status" value="1"/>
</dbReference>
<dbReference type="Gene3D" id="3.90.1580.10">
    <property type="entry name" value="paralog of FGE (formylglycine-generating enzyme)"/>
    <property type="match status" value="1"/>
</dbReference>
<protein>
    <recommendedName>
        <fullName evidence="2">Sulfatase-modifying factor enzyme-like domain-containing protein</fullName>
    </recommendedName>
</protein>
<evidence type="ECO:0000259" key="2">
    <source>
        <dbReference type="Pfam" id="PF03781"/>
    </source>
</evidence>
<dbReference type="InterPro" id="IPR005532">
    <property type="entry name" value="SUMF_dom"/>
</dbReference>
<feature type="region of interest" description="Disordered" evidence="1">
    <location>
        <begin position="1"/>
        <end position="21"/>
    </location>
</feature>
<dbReference type="InterPro" id="IPR016187">
    <property type="entry name" value="CTDL_fold"/>
</dbReference>
<accession>W4MA75</accession>
<evidence type="ECO:0000256" key="1">
    <source>
        <dbReference type="SAM" id="MobiDB-lite"/>
    </source>
</evidence>
<dbReference type="Proteomes" id="UP000019140">
    <property type="component" value="Unassembled WGS sequence"/>
</dbReference>
<dbReference type="InterPro" id="IPR051043">
    <property type="entry name" value="Sulfatase_Mod_Factor_Kinase"/>
</dbReference>
<dbReference type="PANTHER" id="PTHR23150">
    <property type="entry name" value="SULFATASE MODIFYING FACTOR 1, 2"/>
    <property type="match status" value="1"/>
</dbReference>
<dbReference type="InterPro" id="IPR042095">
    <property type="entry name" value="SUMF_sf"/>
</dbReference>
<organism evidence="3 4">
    <name type="scientific">Candidatus Entotheonella gemina</name>
    <dbReference type="NCBI Taxonomy" id="1429439"/>
    <lineage>
        <taxon>Bacteria</taxon>
        <taxon>Pseudomonadati</taxon>
        <taxon>Nitrospinota/Tectimicrobiota group</taxon>
        <taxon>Candidatus Tectimicrobiota</taxon>
        <taxon>Candidatus Entotheonellia</taxon>
        <taxon>Candidatus Entotheonellales</taxon>
        <taxon>Candidatus Entotheonellaceae</taxon>
        <taxon>Candidatus Entotheonella</taxon>
    </lineage>
</organism>
<reference evidence="3 4" key="1">
    <citation type="journal article" date="2014" name="Nature">
        <title>An environmental bacterial taxon with a large and distinct metabolic repertoire.</title>
        <authorList>
            <person name="Wilson M.C."/>
            <person name="Mori T."/>
            <person name="Ruckert C."/>
            <person name="Uria A.R."/>
            <person name="Helf M.J."/>
            <person name="Takada K."/>
            <person name="Gernert C."/>
            <person name="Steffens U.A."/>
            <person name="Heycke N."/>
            <person name="Schmitt S."/>
            <person name="Rinke C."/>
            <person name="Helfrich E.J."/>
            <person name="Brachmann A.O."/>
            <person name="Gurgui C."/>
            <person name="Wakimoto T."/>
            <person name="Kracht M."/>
            <person name="Crusemann M."/>
            <person name="Hentschel U."/>
            <person name="Abe I."/>
            <person name="Matsunaga S."/>
            <person name="Kalinowski J."/>
            <person name="Takeyama H."/>
            <person name="Piel J."/>
        </authorList>
    </citation>
    <scope>NUCLEOTIDE SEQUENCE [LARGE SCALE GENOMIC DNA]</scope>
    <source>
        <strain evidence="4">TSY2</strain>
    </source>
</reference>
<dbReference type="HOGENOM" id="CLU_629338_0_0_7"/>